<dbReference type="NCBIfam" id="NF038336">
    <property type="entry name" value="YjiT_fam"/>
    <property type="match status" value="1"/>
</dbReference>
<sequence>MSDVLVSNHLVQMQKWLNDFSRNREHPLVTPLWRFKVTDEEFISLKKLITNLFIARNPKHVINKSSAFDKIFTLYVSTWLQRNYDGGKSKWQPVCDSVGLRDYRPYYSAIRNSVERGLKLWKISVHSTASGDSFISTLYCQGGFPNFALLGEQKGKVPEYLNTVIDHYRQFHLTTSIDEIANEALGNLPITLQQNAFAELAVSLINHLMLLRDQFDLFSASEPVLKLDLEKPTWRDDLPFLLCDQGTQELISRLLSSTAKLIKREQNPVRVLRTLEPAIESWQLVAETYINKTIHPEDLNRCLDESSLPVYFDLYSHVDSGGRYRSAAFNLKGNSTKRWQVVTNKNRFFNLDAAGDISYSLWSDENELGNATYYQGEALNNDLPWIFQSSNDKYRYLAQGNATIAADEAIIAFSGEVIAANVTSSVEEVGSLGIDGIKLYRVRGEVLAKTLQGSFKIATACEESKPLNCRMEGNKVIEAISSKHVFRGLPNIIAKEHDLDEFSVCKSQLFWQAKNSDLMVCLDSVLTAGKEQIQGHGSLSWIIDEQLKWQSKLAILPTESQFNVIPFEQGETELKLLGFERDIDISLIEKQKKWLREVDKYDDMYLCEIQLPRRLTDVMNPVLSWGLDNEVTLELATQQAGVCLVTPEGRPFIHSRNKLTVNDLYTHKLRIAKPEAQSETYLSISAVLFHDKQQVANLSESVILPKEALVTIDCKTLLTMSRLLLSQSDDLRAEVKFRFFLGKDIMESVVPSVEVFKHATPNFWADNELKGIKVTKSRSHPNRSNIKMFAKPMWDLAREAVELPTVENEYNDMIFAIPDTEEQGPWFLYSDKQNLIQPRAVIIGDSSVVYECSDIKTVENAIRYLPRGDEQGFDFSYMDQLIIDLSNDYLNPEWFKLQGLVDALNYAAADTFHLFRRLIKKPQAMVDLLAKQDDLADFDLVWSIAQDMPFEWFSVPAAMWFKSFNHKLDSLKTKLEPVAQILPEQDYAALLKSTFESDVENLRTKGDYFATLLDIFIAKNLNVKAQWMILNAWGENSIMGRYVNSRKDLFERQDGKLLLKIQNRAKDENLKSYINEYLADEVVPTNLSGMLASHLPEAVKNRQIFSIDLPIKMALYNFDCLNLEQVLSTVSYDMDEINNNINFTYARLQSWDRQWLNQAMANATQIAYLTKEEGIQS</sequence>
<keyword evidence="2" id="KW-1185">Reference proteome</keyword>
<dbReference type="Proteomes" id="UP000318126">
    <property type="component" value="Unassembled WGS sequence"/>
</dbReference>
<dbReference type="AlphaFoldDB" id="A0A553JRH9"/>
<protein>
    <submittedName>
        <fullName evidence="1">Uncharacterized protein</fullName>
    </submittedName>
</protein>
<evidence type="ECO:0000313" key="2">
    <source>
        <dbReference type="Proteomes" id="UP000318126"/>
    </source>
</evidence>
<evidence type="ECO:0000313" key="1">
    <source>
        <dbReference type="EMBL" id="TRY15073.1"/>
    </source>
</evidence>
<name>A0A553JRH9_SHEHA</name>
<dbReference type="OrthoDB" id="5832898at2"/>
<proteinExistence type="predicted"/>
<dbReference type="RefSeq" id="WP_143563860.1">
    <property type="nucleotide sequence ID" value="NZ_BMPL01000005.1"/>
</dbReference>
<comment type="caution">
    <text evidence="1">The sequence shown here is derived from an EMBL/GenBank/DDBJ whole genome shotgun (WGS) entry which is preliminary data.</text>
</comment>
<dbReference type="EMBL" id="VKGK01000006">
    <property type="protein sequence ID" value="TRY15073.1"/>
    <property type="molecule type" value="Genomic_DNA"/>
</dbReference>
<organism evidence="1 2">
    <name type="scientific">Shewanella hanedai</name>
    <name type="common">Alteromonas hanedai</name>
    <dbReference type="NCBI Taxonomy" id="25"/>
    <lineage>
        <taxon>Bacteria</taxon>
        <taxon>Pseudomonadati</taxon>
        <taxon>Pseudomonadota</taxon>
        <taxon>Gammaproteobacteria</taxon>
        <taxon>Alteromonadales</taxon>
        <taxon>Shewanellaceae</taxon>
        <taxon>Shewanella</taxon>
    </lineage>
</organism>
<reference evidence="2" key="1">
    <citation type="submission" date="2019-07" db="EMBL/GenBank/DDBJ databases">
        <title>Shewanella sp. YLB-08 draft genomic sequence.</title>
        <authorList>
            <person name="Yu L."/>
        </authorList>
    </citation>
    <scope>NUCLEOTIDE SEQUENCE [LARGE SCALE GENOMIC DNA]</scope>
    <source>
        <strain evidence="2">JCM 20706</strain>
    </source>
</reference>
<gene>
    <name evidence="1" type="ORF">FN961_07130</name>
</gene>
<dbReference type="InterPro" id="IPR047879">
    <property type="entry name" value="YjiT"/>
</dbReference>
<accession>A0A553JRH9</accession>